<comment type="similarity">
    <text evidence="1">Belongs to the LysR transcriptional regulatory family.</text>
</comment>
<dbReference type="EMBL" id="JAFBEB010000013">
    <property type="protein sequence ID" value="MBM7591629.1"/>
    <property type="molecule type" value="Genomic_DNA"/>
</dbReference>
<comment type="caution">
    <text evidence="6">The sequence shown here is derived from an EMBL/GenBank/DDBJ whole genome shotgun (WGS) entry which is preliminary data.</text>
</comment>
<evidence type="ECO:0000256" key="1">
    <source>
        <dbReference type="ARBA" id="ARBA00009437"/>
    </source>
</evidence>
<sequence length="299" mass="33908">MQTFVTAAHTENFHQTAELLFIAQPTVSQHIRNLEKELGFTLFVRYGKRVKLTAEGERFLPLAKSMLEQWHSGMEELVAWRQGYIEKLQLAVSPTIARTSLLSLIHRYTKAYPDVDISIKIAESVEIGALVQSGQADLGLSRMIPGEFQVTTYLLNYDPIVYVVPHSGGDMEAPLPDWEQELATRRLLTHNHPGYWDDLLMRLRQKGLTFRTMVVSQVDIAKRFIEEGLGVSFLPRSAISRDLFENRFLELETPGLELPKVGSYLVLPKVVSSSAVKQFIDILAALYAPFTEVDPHQIR</sequence>
<dbReference type="PANTHER" id="PTHR30126:SF64">
    <property type="entry name" value="HTH-TYPE TRANSCRIPTIONAL REGULATOR CITR"/>
    <property type="match status" value="1"/>
</dbReference>
<keyword evidence="7" id="KW-1185">Reference proteome</keyword>
<dbReference type="Pfam" id="PF03466">
    <property type="entry name" value="LysR_substrate"/>
    <property type="match status" value="1"/>
</dbReference>
<dbReference type="PRINTS" id="PR00039">
    <property type="entry name" value="HTHLYSR"/>
</dbReference>
<dbReference type="Gene3D" id="3.40.190.290">
    <property type="match status" value="1"/>
</dbReference>
<evidence type="ECO:0000259" key="5">
    <source>
        <dbReference type="PROSITE" id="PS50931"/>
    </source>
</evidence>
<dbReference type="Gene3D" id="1.10.10.10">
    <property type="entry name" value="Winged helix-like DNA-binding domain superfamily/Winged helix DNA-binding domain"/>
    <property type="match status" value="1"/>
</dbReference>
<keyword evidence="3" id="KW-0238">DNA-binding</keyword>
<dbReference type="SUPFAM" id="SSF46785">
    <property type="entry name" value="Winged helix' DNA-binding domain"/>
    <property type="match status" value="1"/>
</dbReference>
<dbReference type="InterPro" id="IPR036388">
    <property type="entry name" value="WH-like_DNA-bd_sf"/>
</dbReference>
<dbReference type="Proteomes" id="UP000717624">
    <property type="component" value="Unassembled WGS sequence"/>
</dbReference>
<gene>
    <name evidence="6" type="ORF">JOD01_003280</name>
</gene>
<dbReference type="CDD" id="cd05466">
    <property type="entry name" value="PBP2_LTTR_substrate"/>
    <property type="match status" value="1"/>
</dbReference>
<evidence type="ECO:0000256" key="2">
    <source>
        <dbReference type="ARBA" id="ARBA00023015"/>
    </source>
</evidence>
<dbReference type="AlphaFoldDB" id="A0A938Y3E5"/>
<feature type="domain" description="HTH lysR-type" evidence="5">
    <location>
        <begin position="1"/>
        <end position="53"/>
    </location>
</feature>
<dbReference type="FunFam" id="1.10.10.10:FF:000001">
    <property type="entry name" value="LysR family transcriptional regulator"/>
    <property type="match status" value="1"/>
</dbReference>
<evidence type="ECO:0000313" key="7">
    <source>
        <dbReference type="Proteomes" id="UP000717624"/>
    </source>
</evidence>
<dbReference type="Pfam" id="PF00126">
    <property type="entry name" value="HTH_1"/>
    <property type="match status" value="1"/>
</dbReference>
<keyword evidence="2" id="KW-0805">Transcription regulation</keyword>
<keyword evidence="4" id="KW-0804">Transcription</keyword>
<proteinExistence type="inferred from homology"/>
<protein>
    <submittedName>
        <fullName evidence="6">LysR family transcriptional repressor of citA</fullName>
    </submittedName>
</protein>
<dbReference type="SUPFAM" id="SSF53850">
    <property type="entry name" value="Periplasmic binding protein-like II"/>
    <property type="match status" value="1"/>
</dbReference>
<dbReference type="InterPro" id="IPR000847">
    <property type="entry name" value="LysR_HTH_N"/>
</dbReference>
<dbReference type="PANTHER" id="PTHR30126">
    <property type="entry name" value="HTH-TYPE TRANSCRIPTIONAL REGULATOR"/>
    <property type="match status" value="1"/>
</dbReference>
<dbReference type="InterPro" id="IPR005119">
    <property type="entry name" value="LysR_subst-bd"/>
</dbReference>
<dbReference type="PROSITE" id="PS50931">
    <property type="entry name" value="HTH_LYSR"/>
    <property type="match status" value="1"/>
</dbReference>
<evidence type="ECO:0000256" key="3">
    <source>
        <dbReference type="ARBA" id="ARBA00023125"/>
    </source>
</evidence>
<organism evidence="6 7">
    <name type="scientific">Brevibacillus fulvus</name>
    <dbReference type="NCBI Taxonomy" id="1125967"/>
    <lineage>
        <taxon>Bacteria</taxon>
        <taxon>Bacillati</taxon>
        <taxon>Bacillota</taxon>
        <taxon>Bacilli</taxon>
        <taxon>Bacillales</taxon>
        <taxon>Paenibacillaceae</taxon>
        <taxon>Brevibacillus</taxon>
    </lineage>
</organism>
<accession>A0A938Y3E5</accession>
<dbReference type="GO" id="GO:0003700">
    <property type="term" value="F:DNA-binding transcription factor activity"/>
    <property type="evidence" value="ECO:0007669"/>
    <property type="project" value="InterPro"/>
</dbReference>
<dbReference type="GO" id="GO:0000976">
    <property type="term" value="F:transcription cis-regulatory region binding"/>
    <property type="evidence" value="ECO:0007669"/>
    <property type="project" value="TreeGrafter"/>
</dbReference>
<evidence type="ECO:0000256" key="4">
    <source>
        <dbReference type="ARBA" id="ARBA00023163"/>
    </source>
</evidence>
<dbReference type="InterPro" id="IPR036390">
    <property type="entry name" value="WH_DNA-bd_sf"/>
</dbReference>
<evidence type="ECO:0000313" key="6">
    <source>
        <dbReference type="EMBL" id="MBM7591629.1"/>
    </source>
</evidence>
<reference evidence="6" key="1">
    <citation type="submission" date="2021-01" db="EMBL/GenBank/DDBJ databases">
        <title>Genomic Encyclopedia of Type Strains, Phase IV (KMG-IV): sequencing the most valuable type-strain genomes for metagenomic binning, comparative biology and taxonomic classification.</title>
        <authorList>
            <person name="Goeker M."/>
        </authorList>
    </citation>
    <scope>NUCLEOTIDE SEQUENCE</scope>
    <source>
        <strain evidence="6">DSM 25523</strain>
    </source>
</reference>
<name>A0A938Y3E5_9BACL</name>